<evidence type="ECO:0000259" key="10">
    <source>
        <dbReference type="PROSITE" id="PS51935"/>
    </source>
</evidence>
<organism evidence="11 12">
    <name type="scientific">Mesobacillus boroniphilus</name>
    <dbReference type="NCBI Taxonomy" id="308892"/>
    <lineage>
        <taxon>Bacteria</taxon>
        <taxon>Bacillati</taxon>
        <taxon>Bacillota</taxon>
        <taxon>Bacilli</taxon>
        <taxon>Bacillales</taxon>
        <taxon>Bacillaceae</taxon>
        <taxon>Mesobacillus</taxon>
    </lineage>
</organism>
<keyword evidence="4" id="KW-0677">Repeat</keyword>
<dbReference type="PANTHER" id="PTHR47053:SF1">
    <property type="entry name" value="MUREIN DD-ENDOPEPTIDASE MEPH-RELATED"/>
    <property type="match status" value="1"/>
</dbReference>
<feature type="domain" description="LysM" evidence="9">
    <location>
        <begin position="25"/>
        <end position="68"/>
    </location>
</feature>
<dbReference type="PROSITE" id="PS51782">
    <property type="entry name" value="LYSM"/>
    <property type="match status" value="3"/>
</dbReference>
<feature type="region of interest" description="Disordered" evidence="7">
    <location>
        <begin position="148"/>
        <end position="168"/>
    </location>
</feature>
<keyword evidence="3 8" id="KW-0732">Signal</keyword>
<evidence type="ECO:0000256" key="5">
    <source>
        <dbReference type="ARBA" id="ARBA00022801"/>
    </source>
</evidence>
<comment type="similarity">
    <text evidence="1">Belongs to the peptidase C40 family.</text>
</comment>
<evidence type="ECO:0000313" key="11">
    <source>
        <dbReference type="EMBL" id="MBS8265661.1"/>
    </source>
</evidence>
<evidence type="ECO:0000256" key="6">
    <source>
        <dbReference type="ARBA" id="ARBA00022807"/>
    </source>
</evidence>
<dbReference type="SUPFAM" id="SSF54106">
    <property type="entry name" value="LysM domain"/>
    <property type="match status" value="3"/>
</dbReference>
<dbReference type="RefSeq" id="WP_213370168.1">
    <property type="nucleotide sequence ID" value="NZ_QTKX01000002.1"/>
</dbReference>
<reference evidence="11 12" key="1">
    <citation type="journal article" date="2021" name="Microorganisms">
        <title>Bacterial Dimethylsulfoniopropionate Biosynthesis in the East China Sea.</title>
        <authorList>
            <person name="Liu J."/>
            <person name="Zhang Y."/>
            <person name="Liu J."/>
            <person name="Zhong H."/>
            <person name="Williams B.T."/>
            <person name="Zheng Y."/>
            <person name="Curson A.R.J."/>
            <person name="Sun C."/>
            <person name="Sun H."/>
            <person name="Song D."/>
            <person name="Wagner Mackenzie B."/>
            <person name="Bermejo Martinez A."/>
            <person name="Todd J.D."/>
            <person name="Zhang X.H."/>
        </authorList>
    </citation>
    <scope>NUCLEOTIDE SEQUENCE [LARGE SCALE GENOMIC DNA]</scope>
    <source>
        <strain evidence="11 12">ESS08</strain>
    </source>
</reference>
<sequence>MKKQAASFMTAALLSTAFAGIASADTYTVKRGDTLSQIAISYKTSVPELKKVNKLSSDLIYINQQLTVPSKTSEFIASPGTTKTAATPAASLKTTAQVNPALTYVVKSGDTLGKIASIHKIKLNDLMEWNGLKNHLIYPGQVLKVSNGTSTPAKKETTPDTPAQNPALPVQSAQTSAAQNEYIVQSGDTLGKIGMQFGMTVQQLKELNKLTSDLIFVGQKLFVAKPIEAAATIKSPVTQTADSPEAQVISYAKEMMGVPYVWAGSTPDGFDCSGFIYYAFNKTGKKMGRFSSEGYYNRSFYVNNPVPGDLVFFENTYKKGISHMGIYLGNNEFIHASTSGGVMISNLSEPYYAKHFEGFKRFY</sequence>
<feature type="signal peptide" evidence="8">
    <location>
        <begin position="1"/>
        <end position="24"/>
    </location>
</feature>
<dbReference type="Gene3D" id="3.90.1720.10">
    <property type="entry name" value="endopeptidase domain like (from Nostoc punctiforme)"/>
    <property type="match status" value="1"/>
</dbReference>
<dbReference type="PANTHER" id="PTHR47053">
    <property type="entry name" value="MUREIN DD-ENDOPEPTIDASE MEPH-RELATED"/>
    <property type="match status" value="1"/>
</dbReference>
<evidence type="ECO:0000256" key="1">
    <source>
        <dbReference type="ARBA" id="ARBA00007074"/>
    </source>
</evidence>
<protein>
    <submittedName>
        <fullName evidence="11">Peptidoglycan endopeptidase</fullName>
    </submittedName>
</protein>
<dbReference type="InterPro" id="IPR018392">
    <property type="entry name" value="LysM"/>
</dbReference>
<gene>
    <name evidence="11" type="ORF">DYI25_14640</name>
</gene>
<dbReference type="GO" id="GO:0006508">
    <property type="term" value="P:proteolysis"/>
    <property type="evidence" value="ECO:0007669"/>
    <property type="project" value="UniProtKB-KW"/>
</dbReference>
<evidence type="ECO:0000256" key="3">
    <source>
        <dbReference type="ARBA" id="ARBA00022729"/>
    </source>
</evidence>
<keyword evidence="2" id="KW-0645">Protease</keyword>
<feature type="domain" description="LysM" evidence="9">
    <location>
        <begin position="102"/>
        <end position="145"/>
    </location>
</feature>
<evidence type="ECO:0000256" key="4">
    <source>
        <dbReference type="ARBA" id="ARBA00022737"/>
    </source>
</evidence>
<dbReference type="GO" id="GO:0008234">
    <property type="term" value="F:cysteine-type peptidase activity"/>
    <property type="evidence" value="ECO:0007669"/>
    <property type="project" value="UniProtKB-KW"/>
</dbReference>
<dbReference type="SMART" id="SM00257">
    <property type="entry name" value="LysM"/>
    <property type="match status" value="3"/>
</dbReference>
<feature type="chain" id="PRO_5037441376" evidence="8">
    <location>
        <begin position="25"/>
        <end position="363"/>
    </location>
</feature>
<dbReference type="InterPro" id="IPR000064">
    <property type="entry name" value="NLP_P60_dom"/>
</dbReference>
<dbReference type="Proteomes" id="UP000761411">
    <property type="component" value="Unassembled WGS sequence"/>
</dbReference>
<feature type="domain" description="LysM" evidence="9">
    <location>
        <begin position="180"/>
        <end position="223"/>
    </location>
</feature>
<dbReference type="Pfam" id="PF01476">
    <property type="entry name" value="LysM"/>
    <property type="match status" value="3"/>
</dbReference>
<keyword evidence="6" id="KW-0788">Thiol protease</keyword>
<comment type="caution">
    <text evidence="11">The sequence shown here is derived from an EMBL/GenBank/DDBJ whole genome shotgun (WGS) entry which is preliminary data.</text>
</comment>
<dbReference type="AlphaFoldDB" id="A0A944CN39"/>
<feature type="domain" description="NlpC/P60" evidence="10">
    <location>
        <begin position="242"/>
        <end position="363"/>
    </location>
</feature>
<evidence type="ECO:0000256" key="7">
    <source>
        <dbReference type="SAM" id="MobiDB-lite"/>
    </source>
</evidence>
<accession>A0A944CN39</accession>
<dbReference type="Gene3D" id="3.10.350.10">
    <property type="entry name" value="LysM domain"/>
    <property type="match status" value="3"/>
</dbReference>
<evidence type="ECO:0000256" key="8">
    <source>
        <dbReference type="SAM" id="SignalP"/>
    </source>
</evidence>
<proteinExistence type="inferred from homology"/>
<dbReference type="CDD" id="cd00118">
    <property type="entry name" value="LysM"/>
    <property type="match status" value="3"/>
</dbReference>
<keyword evidence="5" id="KW-0378">Hydrolase</keyword>
<dbReference type="InterPro" id="IPR051202">
    <property type="entry name" value="Peptidase_C40"/>
</dbReference>
<dbReference type="InterPro" id="IPR038765">
    <property type="entry name" value="Papain-like_cys_pep_sf"/>
</dbReference>
<dbReference type="SUPFAM" id="SSF54001">
    <property type="entry name" value="Cysteine proteinases"/>
    <property type="match status" value="1"/>
</dbReference>
<keyword evidence="12" id="KW-1185">Reference proteome</keyword>
<dbReference type="Pfam" id="PF00877">
    <property type="entry name" value="NLPC_P60"/>
    <property type="match status" value="1"/>
</dbReference>
<name>A0A944CN39_9BACI</name>
<dbReference type="EMBL" id="QTKX01000002">
    <property type="protein sequence ID" value="MBS8265661.1"/>
    <property type="molecule type" value="Genomic_DNA"/>
</dbReference>
<evidence type="ECO:0000256" key="2">
    <source>
        <dbReference type="ARBA" id="ARBA00022670"/>
    </source>
</evidence>
<evidence type="ECO:0000313" key="12">
    <source>
        <dbReference type="Proteomes" id="UP000761411"/>
    </source>
</evidence>
<dbReference type="InterPro" id="IPR036779">
    <property type="entry name" value="LysM_dom_sf"/>
</dbReference>
<evidence type="ECO:0000259" key="9">
    <source>
        <dbReference type="PROSITE" id="PS51782"/>
    </source>
</evidence>
<dbReference type="PROSITE" id="PS51935">
    <property type="entry name" value="NLPC_P60"/>
    <property type="match status" value="1"/>
</dbReference>